<evidence type="ECO:0000256" key="11">
    <source>
        <dbReference type="ARBA" id="ARBA00022842"/>
    </source>
</evidence>
<keyword evidence="16" id="KW-0325">Glycoprotein</keyword>
<feature type="signal peptide" evidence="22">
    <location>
        <begin position="1"/>
        <end position="30"/>
    </location>
</feature>
<dbReference type="SMART" id="SM00044">
    <property type="entry name" value="CYCc"/>
    <property type="match status" value="1"/>
</dbReference>
<keyword evidence="8" id="KW-0479">Metal-binding</keyword>
<dbReference type="GO" id="GO:0004016">
    <property type="term" value="F:adenylate cyclase activity"/>
    <property type="evidence" value="ECO:0007669"/>
    <property type="project" value="UniProtKB-EC"/>
</dbReference>
<evidence type="ECO:0000313" key="24">
    <source>
        <dbReference type="EMBL" id="CCD20190.1"/>
    </source>
</evidence>
<dbReference type="InterPro" id="IPR050697">
    <property type="entry name" value="Adenylyl/Guanylyl_Cyclase_3/4"/>
</dbReference>
<evidence type="ECO:0000256" key="9">
    <source>
        <dbReference type="ARBA" id="ARBA00022741"/>
    </source>
</evidence>
<dbReference type="Proteomes" id="UP000009027">
    <property type="component" value="Unassembled WGS sequence"/>
</dbReference>
<comment type="subcellular location">
    <subcellularLocation>
        <location evidence="4">Membrane</location>
        <topology evidence="4">Multi-pass membrane protein</topology>
    </subcellularLocation>
</comment>
<dbReference type="VEuPathDB" id="TriTrypDB:TvY486_0029610"/>
<evidence type="ECO:0000256" key="1">
    <source>
        <dbReference type="ARBA" id="ARBA00001593"/>
    </source>
</evidence>
<keyword evidence="12 21" id="KW-1133">Transmembrane helix</keyword>
<dbReference type="SUPFAM" id="SSF53822">
    <property type="entry name" value="Periplasmic binding protein-like I"/>
    <property type="match status" value="1"/>
</dbReference>
<evidence type="ECO:0000256" key="19">
    <source>
        <dbReference type="ARBA" id="ARBA00032637"/>
    </source>
</evidence>
<dbReference type="PROSITE" id="PS50125">
    <property type="entry name" value="GUANYLATE_CYCLASE_2"/>
    <property type="match status" value="1"/>
</dbReference>
<dbReference type="PANTHER" id="PTHR43081">
    <property type="entry name" value="ADENYLATE CYCLASE, TERMINAL-DIFFERENTIATION SPECIFIC-RELATED"/>
    <property type="match status" value="1"/>
</dbReference>
<dbReference type="GO" id="GO:0046872">
    <property type="term" value="F:metal ion binding"/>
    <property type="evidence" value="ECO:0007669"/>
    <property type="project" value="UniProtKB-KW"/>
</dbReference>
<dbReference type="AlphaFoldDB" id="F9WRK6"/>
<keyword evidence="13" id="KW-0115">cAMP biosynthesis</keyword>
<sequence length="1231" mass="136840">MRLFRAMVSFFVSAALLAALSVSATDSTDGRYFGGRHPSNVSILFASHEKGKQSELYQSMLVGMTCALWAERDLIKKGGCITLVSTNTSQSVKDKIRNGVKNCTPLTVVGLFGDEETKEAGDALKDENDIVAMAPFTTSSSVRGWNPNLYFLHAEPVAELKALLRYCLSVLRVQRIGFMYLTGSYFGESEYKEAEKIMNEIGYNFSAVFTMNSSSTLKDNEFENKWEKFAGAKPQATIVLGAATNLTRKFLETLLTDSRTAGTPVLGPMAVQEVITDVWASKWESKAEHVVPGQVLLTGLTPLAKDRDYMAIRKFQSDMDGFQESFRANLSRYADLYTKNDFDGEMMVSGWISGKVLAQALSNPEYRRNRTLFANSLYNQRRYPIDDIVIGVFGGNCSAVAQQGGATCRRNQGGRNVYMKKVMNRTQLQPVKDGFLRCNHADCYSENYKVLSPINALAVNITDDKVASPVLGPLLGTMDELARKTDDVKFMSRFSTKALDGTVSNATQVVEVERSSYIVTAVVGVTTEDLLKNSNTTFIDPITTQPIPNGFKRNVIHLSPTLEQQFAVLNVYFMKYNVTKLQSIVRGNHGDVIHNRLRESLNSMVTLDSKQVAENTDDITTAVTVSDGFVLVMGLKDGDASKIKEKLESEPSLYVIITFFDMATRFNELAEVFTDIDIRKRLLFPISLPHWEDASSSDTVKGYHRLFPNATDRSVLSLLGYANARVLQTLSSRLEKVSESAVADYFYSSGIISVDDMVYGAFKQGCDKFDDGLPTCHSNFGATNITLWSFSRAMDHRVPPLLSGVTPQDHGFMLSSRISQPKIVAMALGALAALLLLALMYYLLRRRRVNDCAPKDPSQPVTLVYTNVEGSVDLWRKYPEAMSDAMMAHHRLIRALIAQHGCYEVNAIGDSFVIASRSPFAAAQLVKDIQLTLLNYDWKMGEIDDTYCEMEEERAEEDAQYEPHSARLDPEVYRELWNGLRVRVGVHAGLCEIHRDDATKGYDYFGDVAELGEVLGTVAYGGQVLLTRSAYMALSTLEREQFDVVELEPMTLCDGLEPVELFQLNAVPGRTFGPLRLAPHDDGRHDDDLVKKKKGPSQRSATYKRLVDFFSTMPLQERWNMLLTLCESWLVTVPKGMTAASEEACTEIIRCLASKLDKVIAANAKNANDDGDLFLQSTGSIETLWKSMRTHSVNFGRRASARNSVFSVNSGDSLNDSCATVEAWWPFAEGS</sequence>
<dbReference type="Pfam" id="PF00211">
    <property type="entry name" value="Guanylate_cyc"/>
    <property type="match status" value="1"/>
</dbReference>
<evidence type="ECO:0000256" key="17">
    <source>
        <dbReference type="ARBA" id="ARBA00023239"/>
    </source>
</evidence>
<organism evidence="24 25">
    <name type="scientific">Trypanosoma vivax (strain Y486)</name>
    <dbReference type="NCBI Taxonomy" id="1055687"/>
    <lineage>
        <taxon>Eukaryota</taxon>
        <taxon>Discoba</taxon>
        <taxon>Euglenozoa</taxon>
        <taxon>Kinetoplastea</taxon>
        <taxon>Metakinetoplastina</taxon>
        <taxon>Trypanosomatida</taxon>
        <taxon>Trypanosomatidae</taxon>
        <taxon>Trypanosoma</taxon>
        <taxon>Duttonella</taxon>
    </lineage>
</organism>
<comment type="function">
    <text evidence="3">Could act as a receptor for an unknown ligand.</text>
</comment>
<evidence type="ECO:0000256" key="20">
    <source>
        <dbReference type="SAM" id="MobiDB-lite"/>
    </source>
</evidence>
<evidence type="ECO:0000256" key="4">
    <source>
        <dbReference type="ARBA" id="ARBA00004141"/>
    </source>
</evidence>
<feature type="transmembrane region" description="Helical" evidence="21">
    <location>
        <begin position="823"/>
        <end position="844"/>
    </location>
</feature>
<keyword evidence="25" id="KW-1185">Reference proteome</keyword>
<evidence type="ECO:0000256" key="21">
    <source>
        <dbReference type="SAM" id="Phobius"/>
    </source>
</evidence>
<evidence type="ECO:0000256" key="15">
    <source>
        <dbReference type="ARBA" id="ARBA00023170"/>
    </source>
</evidence>
<evidence type="ECO:0000256" key="7">
    <source>
        <dbReference type="ARBA" id="ARBA00022692"/>
    </source>
</evidence>
<dbReference type="InterPro" id="IPR057398">
    <property type="entry name" value="GRESAG4.1/3_peripasmic_2"/>
</dbReference>
<protein>
    <recommendedName>
        <fullName evidence="6">adenylate cyclase</fullName>
        <ecNumber evidence="6">4.6.1.1</ecNumber>
    </recommendedName>
    <alternativeName>
        <fullName evidence="18">ATP pyrophosphate-lyase</fullName>
    </alternativeName>
    <alternativeName>
        <fullName evidence="19">Adenylyl cyclase</fullName>
    </alternativeName>
</protein>
<dbReference type="InterPro" id="IPR001054">
    <property type="entry name" value="A/G_cyclase"/>
</dbReference>
<evidence type="ECO:0000259" key="23">
    <source>
        <dbReference type="PROSITE" id="PS50125"/>
    </source>
</evidence>
<dbReference type="SUPFAM" id="SSF55073">
    <property type="entry name" value="Nucleotide cyclase"/>
    <property type="match status" value="1"/>
</dbReference>
<keyword evidence="17" id="KW-0456">Lyase</keyword>
<dbReference type="InterPro" id="IPR028082">
    <property type="entry name" value="Peripla_BP_I"/>
</dbReference>
<dbReference type="GO" id="GO:0006171">
    <property type="term" value="P:cAMP biosynthetic process"/>
    <property type="evidence" value="ECO:0007669"/>
    <property type="project" value="UniProtKB-KW"/>
</dbReference>
<comment type="cofactor">
    <cofactor evidence="2">
        <name>Mg(2+)</name>
        <dbReference type="ChEBI" id="CHEBI:18420"/>
    </cofactor>
</comment>
<dbReference type="EMBL" id="CAEX01005047">
    <property type="protein sequence ID" value="CCD20190.1"/>
    <property type="molecule type" value="Genomic_DNA"/>
</dbReference>
<dbReference type="PANTHER" id="PTHR43081:SF1">
    <property type="entry name" value="ADENYLATE CYCLASE, TERMINAL-DIFFERENTIATION SPECIFIC"/>
    <property type="match status" value="1"/>
</dbReference>
<comment type="similarity">
    <text evidence="5">Belongs to the adenylyl cyclase class-3 family.</text>
</comment>
<evidence type="ECO:0000256" key="6">
    <source>
        <dbReference type="ARBA" id="ARBA00012201"/>
    </source>
</evidence>
<feature type="region of interest" description="Disordered" evidence="20">
    <location>
        <begin position="1076"/>
        <end position="1097"/>
    </location>
</feature>
<evidence type="ECO:0000256" key="8">
    <source>
        <dbReference type="ARBA" id="ARBA00022723"/>
    </source>
</evidence>
<evidence type="ECO:0000256" key="16">
    <source>
        <dbReference type="ARBA" id="ARBA00023180"/>
    </source>
</evidence>
<dbReference type="Pfam" id="PF25495">
    <property type="entry name" value="Peripla_BP_A-cyclase_1"/>
    <property type="match status" value="1"/>
</dbReference>
<evidence type="ECO:0000313" key="25">
    <source>
        <dbReference type="Proteomes" id="UP000009027"/>
    </source>
</evidence>
<gene>
    <name evidence="24" type="ORF">TvY486_0029610</name>
</gene>
<dbReference type="InterPro" id="IPR057399">
    <property type="entry name" value="GRESAG4.1/3_peripasmic_1"/>
</dbReference>
<feature type="chain" id="PRO_5003395018" description="adenylate cyclase" evidence="22">
    <location>
        <begin position="31"/>
        <end position="1231"/>
    </location>
</feature>
<reference evidence="24 25" key="1">
    <citation type="journal article" date="2012" name="Proc. Natl. Acad. Sci. U.S.A.">
        <title>Antigenic diversity is generated by distinct evolutionary mechanisms in African trypanosome species.</title>
        <authorList>
            <person name="Jackson A.P."/>
            <person name="Berry A."/>
            <person name="Aslett M."/>
            <person name="Allison H.C."/>
            <person name="Burton P."/>
            <person name="Vavrova-Anderson J."/>
            <person name="Brown R."/>
            <person name="Browne H."/>
            <person name="Corton N."/>
            <person name="Hauser H."/>
            <person name="Gamble J."/>
            <person name="Gilderthorp R."/>
            <person name="Marcello L."/>
            <person name="McQuillan J."/>
            <person name="Otto T.D."/>
            <person name="Quail M.A."/>
            <person name="Sanders M.J."/>
            <person name="van Tonder A."/>
            <person name="Ginger M.L."/>
            <person name="Field M.C."/>
            <person name="Barry J.D."/>
            <person name="Hertz-Fowler C."/>
            <person name="Berriman M."/>
        </authorList>
    </citation>
    <scope>NUCLEOTIDE SEQUENCE</scope>
    <source>
        <strain evidence="24 25">Y486</strain>
    </source>
</reference>
<keyword evidence="22" id="KW-0732">Signal</keyword>
<dbReference type="Pfam" id="PF25493">
    <property type="entry name" value="Peripla_BP_A-cyclase"/>
    <property type="match status" value="1"/>
</dbReference>
<evidence type="ECO:0000256" key="10">
    <source>
        <dbReference type="ARBA" id="ARBA00022840"/>
    </source>
</evidence>
<keyword evidence="15 24" id="KW-0675">Receptor</keyword>
<keyword evidence="14 21" id="KW-0472">Membrane</keyword>
<proteinExistence type="inferred from homology"/>
<comment type="catalytic activity">
    <reaction evidence="1">
        <text>ATP = 3',5'-cyclic AMP + diphosphate</text>
        <dbReference type="Rhea" id="RHEA:15389"/>
        <dbReference type="ChEBI" id="CHEBI:30616"/>
        <dbReference type="ChEBI" id="CHEBI:33019"/>
        <dbReference type="ChEBI" id="CHEBI:58165"/>
        <dbReference type="EC" id="4.6.1.1"/>
    </reaction>
</comment>
<evidence type="ECO:0000256" key="2">
    <source>
        <dbReference type="ARBA" id="ARBA00001946"/>
    </source>
</evidence>
<dbReference type="FunFam" id="3.30.70.1230:FF:000022">
    <property type="entry name" value="Receptor-type adenylate cyclase GRESAG 4, putative"/>
    <property type="match status" value="1"/>
</dbReference>
<evidence type="ECO:0000256" key="13">
    <source>
        <dbReference type="ARBA" id="ARBA00022998"/>
    </source>
</evidence>
<dbReference type="GO" id="GO:0005524">
    <property type="term" value="F:ATP binding"/>
    <property type="evidence" value="ECO:0007669"/>
    <property type="project" value="UniProtKB-KW"/>
</dbReference>
<evidence type="ECO:0000256" key="22">
    <source>
        <dbReference type="SAM" id="SignalP"/>
    </source>
</evidence>
<feature type="domain" description="Guanylate cyclase" evidence="23">
    <location>
        <begin position="862"/>
        <end position="1016"/>
    </location>
</feature>
<keyword evidence="7 21" id="KW-0812">Transmembrane</keyword>
<keyword evidence="10" id="KW-0067">ATP-binding</keyword>
<accession>F9WRK6</accession>
<name>F9WRK6_TRYVY</name>
<dbReference type="EC" id="4.6.1.1" evidence="6"/>
<evidence type="ECO:0000256" key="3">
    <source>
        <dbReference type="ARBA" id="ARBA00002708"/>
    </source>
</evidence>
<evidence type="ECO:0000256" key="12">
    <source>
        <dbReference type="ARBA" id="ARBA00022989"/>
    </source>
</evidence>
<dbReference type="Gene3D" id="3.30.70.1230">
    <property type="entry name" value="Nucleotide cyclase"/>
    <property type="match status" value="1"/>
</dbReference>
<keyword evidence="9" id="KW-0547">Nucleotide-binding</keyword>
<feature type="compositionally biased region" description="Basic and acidic residues" evidence="20">
    <location>
        <begin position="1078"/>
        <end position="1090"/>
    </location>
</feature>
<evidence type="ECO:0000256" key="5">
    <source>
        <dbReference type="ARBA" id="ARBA00005381"/>
    </source>
</evidence>
<dbReference type="GO" id="GO:0035556">
    <property type="term" value="P:intracellular signal transduction"/>
    <property type="evidence" value="ECO:0007669"/>
    <property type="project" value="InterPro"/>
</dbReference>
<dbReference type="GO" id="GO:0016020">
    <property type="term" value="C:membrane"/>
    <property type="evidence" value="ECO:0007669"/>
    <property type="project" value="UniProtKB-SubCell"/>
</dbReference>
<evidence type="ECO:0000256" key="18">
    <source>
        <dbReference type="ARBA" id="ARBA00032597"/>
    </source>
</evidence>
<dbReference type="Gene3D" id="3.40.50.2300">
    <property type="match status" value="2"/>
</dbReference>
<keyword evidence="11" id="KW-0460">Magnesium</keyword>
<evidence type="ECO:0000256" key="14">
    <source>
        <dbReference type="ARBA" id="ARBA00023136"/>
    </source>
</evidence>
<dbReference type="InterPro" id="IPR029787">
    <property type="entry name" value="Nucleotide_cyclase"/>
</dbReference>